<reference evidence="2" key="1">
    <citation type="submission" date="2015-10" db="EMBL/GenBank/DDBJ databases">
        <title>Complete Genome Sequence of Aeromonas schubertii strain WL1483.</title>
        <authorList>
            <person name="Liu L."/>
        </authorList>
    </citation>
    <scope>NUCLEOTIDE SEQUENCE [LARGE SCALE GENOMIC DNA]</scope>
    <source>
        <strain evidence="2">WL1483</strain>
    </source>
</reference>
<name>A0A0S2SI20_9GAMM</name>
<proteinExistence type="predicted"/>
<dbReference type="EMBL" id="CP013067">
    <property type="protein sequence ID" value="ALP41335.1"/>
    <property type="molecule type" value="Genomic_DNA"/>
</dbReference>
<dbReference type="AlphaFoldDB" id="A0A0S2SI20"/>
<protein>
    <submittedName>
        <fullName evidence="1">Uncharacterized protein</fullName>
    </submittedName>
</protein>
<sequence>MVDYISLPLAADEQPALRTLDYKGRKFTFGNGNVLAWDSTNLLFDRATNQGIKTLFDTINLPAYALRLRAVYGDVLTNPNIRNLFSGEQRVAMAKAAITLDKAMLDKLSAAWLSGKPYGAALGELTVSATGYKLGSGPTYTDSQLQQAWATFDGIGRAIKQEFWGEVVGWLPQWSEQIRAHASNSALSTDERTFWRGERALIAFVLAQTSNQSMLDKLTDPLESIPATTRNNVNVSIYVKN</sequence>
<dbReference type="Proteomes" id="UP000058114">
    <property type="component" value="Chromosome"/>
</dbReference>
<reference evidence="1 2" key="2">
    <citation type="journal article" date="2016" name="Genome Announc.">
        <title>Complete Genome Sequence of the Highly Virulent Aeromonas schubertii Strain WL1483, Isolated from Diseased Snakehead Fish (Channa argus) in China.</title>
        <authorList>
            <person name="Liu L."/>
            <person name="Li N."/>
            <person name="Zhang D."/>
            <person name="Fu X."/>
            <person name="Shi C."/>
            <person name="Lin Q."/>
            <person name="Hao G."/>
        </authorList>
    </citation>
    <scope>NUCLEOTIDE SEQUENCE [LARGE SCALE GENOMIC DNA]</scope>
    <source>
        <strain evidence="1 2">WL1483</strain>
    </source>
</reference>
<accession>A0A0S2SI20</accession>
<evidence type="ECO:0000313" key="1">
    <source>
        <dbReference type="EMBL" id="ALP41335.1"/>
    </source>
</evidence>
<dbReference type="PATRIC" id="fig|652.5.peg.3213"/>
<organism evidence="1 2">
    <name type="scientific">Aeromonas schubertii</name>
    <dbReference type="NCBI Taxonomy" id="652"/>
    <lineage>
        <taxon>Bacteria</taxon>
        <taxon>Pseudomonadati</taxon>
        <taxon>Pseudomonadota</taxon>
        <taxon>Gammaproteobacteria</taxon>
        <taxon>Aeromonadales</taxon>
        <taxon>Aeromonadaceae</taxon>
        <taxon>Aeromonas</taxon>
    </lineage>
</organism>
<dbReference type="KEGG" id="asr:WL1483_1916"/>
<evidence type="ECO:0000313" key="2">
    <source>
        <dbReference type="Proteomes" id="UP000058114"/>
    </source>
</evidence>
<dbReference type="RefSeq" id="WP_060587117.1">
    <property type="nucleotide sequence ID" value="NZ_CP013067.1"/>
</dbReference>
<gene>
    <name evidence="1" type="ORF">WL1483_1916</name>
</gene>